<keyword evidence="4" id="KW-0804">Transcription</keyword>
<evidence type="ECO:0000313" key="8">
    <source>
        <dbReference type="Proteomes" id="UP000184363"/>
    </source>
</evidence>
<dbReference type="SUPFAM" id="SSF46689">
    <property type="entry name" value="Homeodomain-like"/>
    <property type="match status" value="1"/>
</dbReference>
<dbReference type="InterPro" id="IPR050109">
    <property type="entry name" value="HTH-type_TetR-like_transc_reg"/>
</dbReference>
<evidence type="ECO:0000256" key="4">
    <source>
        <dbReference type="ARBA" id="ARBA00023163"/>
    </source>
</evidence>
<feature type="domain" description="HTH tetR-type" evidence="6">
    <location>
        <begin position="22"/>
        <end position="82"/>
    </location>
</feature>
<dbReference type="EMBL" id="FRAP01000003">
    <property type="protein sequence ID" value="SHK16241.1"/>
    <property type="molecule type" value="Genomic_DNA"/>
</dbReference>
<dbReference type="InterPro" id="IPR003012">
    <property type="entry name" value="Tet_transcr_reg_TetR"/>
</dbReference>
<dbReference type="PRINTS" id="PR00400">
    <property type="entry name" value="TETREPRESSOR"/>
</dbReference>
<dbReference type="GO" id="GO:0003700">
    <property type="term" value="F:DNA-binding transcription factor activity"/>
    <property type="evidence" value="ECO:0007669"/>
    <property type="project" value="TreeGrafter"/>
</dbReference>
<dbReference type="Pfam" id="PF02909">
    <property type="entry name" value="TetR_C_1"/>
    <property type="match status" value="1"/>
</dbReference>
<evidence type="ECO:0000256" key="2">
    <source>
        <dbReference type="ARBA" id="ARBA00023015"/>
    </source>
</evidence>
<dbReference type="PANTHER" id="PTHR30055">
    <property type="entry name" value="HTH-TYPE TRANSCRIPTIONAL REGULATOR RUTR"/>
    <property type="match status" value="1"/>
</dbReference>
<dbReference type="RefSeq" id="WP_234996968.1">
    <property type="nucleotide sequence ID" value="NZ_CALGVN010000033.1"/>
</dbReference>
<feature type="DNA-binding region" description="H-T-H motif" evidence="5">
    <location>
        <begin position="45"/>
        <end position="64"/>
    </location>
</feature>
<dbReference type="GO" id="GO:0000976">
    <property type="term" value="F:transcription cis-regulatory region binding"/>
    <property type="evidence" value="ECO:0007669"/>
    <property type="project" value="TreeGrafter"/>
</dbReference>
<dbReference type="SUPFAM" id="SSF48498">
    <property type="entry name" value="Tetracyclin repressor-like, C-terminal domain"/>
    <property type="match status" value="1"/>
</dbReference>
<keyword evidence="1" id="KW-0678">Repressor</keyword>
<dbReference type="PRINTS" id="PR00455">
    <property type="entry name" value="HTHTETR"/>
</dbReference>
<keyword evidence="3 5" id="KW-0238">DNA-binding</keyword>
<dbReference type="GO" id="GO:0045892">
    <property type="term" value="P:negative regulation of DNA-templated transcription"/>
    <property type="evidence" value="ECO:0007669"/>
    <property type="project" value="InterPro"/>
</dbReference>
<evidence type="ECO:0000256" key="3">
    <source>
        <dbReference type="ARBA" id="ARBA00023125"/>
    </source>
</evidence>
<dbReference type="AlphaFoldDB" id="A0A1M6Q7S2"/>
<gene>
    <name evidence="7" type="ORF">SAMN05443637_103143</name>
</gene>
<dbReference type="Pfam" id="PF00440">
    <property type="entry name" value="TetR_N"/>
    <property type="match status" value="1"/>
</dbReference>
<evidence type="ECO:0000256" key="5">
    <source>
        <dbReference type="PROSITE-ProRule" id="PRU00335"/>
    </source>
</evidence>
<name>A0A1M6Q7S2_PSETH</name>
<keyword evidence="2" id="KW-0805">Transcription regulation</keyword>
<dbReference type="STRING" id="1848.SAMN05443637_103143"/>
<keyword evidence="8" id="KW-1185">Reference proteome</keyword>
<protein>
    <submittedName>
        <fullName evidence="7">Transcriptional regulator, TetR family</fullName>
    </submittedName>
</protein>
<dbReference type="Gene3D" id="1.10.357.10">
    <property type="entry name" value="Tetracycline Repressor, domain 2"/>
    <property type="match status" value="1"/>
</dbReference>
<dbReference type="PANTHER" id="PTHR30055:SF151">
    <property type="entry name" value="TRANSCRIPTIONAL REGULATORY PROTEIN"/>
    <property type="match status" value="1"/>
</dbReference>
<accession>A0A1M6Q7S2</accession>
<dbReference type="GO" id="GO:0046677">
    <property type="term" value="P:response to antibiotic"/>
    <property type="evidence" value="ECO:0007669"/>
    <property type="project" value="InterPro"/>
</dbReference>
<dbReference type="PROSITE" id="PS50977">
    <property type="entry name" value="HTH_TETR_2"/>
    <property type="match status" value="1"/>
</dbReference>
<sequence length="234" mass="25990">MTDRDPTEPDWWTPRKPMRRHGLSRAAVIEAGLRVVREEGMDALSMRRIAAELNTGAASLYAHVANKEELLELLFDEVVGEIPLPEPDPARWREQVTQLWTDSHATMLRYGDIARFAIGHIPVGPNSMRLSEITMTLLRMGGVPDHAVAWAVDVVGGFVTFRAVEDATREDAAKDPAFYRRYQRYFAGLPADRFPVTAALAGQLTTGDDKQRFRFGLDLLVGGLAALAEPPEHG</sequence>
<dbReference type="InterPro" id="IPR009057">
    <property type="entry name" value="Homeodomain-like_sf"/>
</dbReference>
<dbReference type="InterPro" id="IPR036271">
    <property type="entry name" value="Tet_transcr_reg_TetR-rel_C_sf"/>
</dbReference>
<evidence type="ECO:0000313" key="7">
    <source>
        <dbReference type="EMBL" id="SHK16241.1"/>
    </source>
</evidence>
<reference evidence="7 8" key="1">
    <citation type="submission" date="2016-11" db="EMBL/GenBank/DDBJ databases">
        <authorList>
            <person name="Jaros S."/>
            <person name="Januszkiewicz K."/>
            <person name="Wedrychowicz H."/>
        </authorList>
    </citation>
    <scope>NUCLEOTIDE SEQUENCE [LARGE SCALE GENOMIC DNA]</scope>
    <source>
        <strain evidence="7 8">DSM 43832</strain>
    </source>
</reference>
<organism evidence="7 8">
    <name type="scientific">Pseudonocardia thermophila</name>
    <dbReference type="NCBI Taxonomy" id="1848"/>
    <lineage>
        <taxon>Bacteria</taxon>
        <taxon>Bacillati</taxon>
        <taxon>Actinomycetota</taxon>
        <taxon>Actinomycetes</taxon>
        <taxon>Pseudonocardiales</taxon>
        <taxon>Pseudonocardiaceae</taxon>
        <taxon>Pseudonocardia</taxon>
    </lineage>
</organism>
<evidence type="ECO:0000259" key="6">
    <source>
        <dbReference type="PROSITE" id="PS50977"/>
    </source>
</evidence>
<dbReference type="InterPro" id="IPR004111">
    <property type="entry name" value="Repressor_TetR_C"/>
</dbReference>
<evidence type="ECO:0000256" key="1">
    <source>
        <dbReference type="ARBA" id="ARBA00022491"/>
    </source>
</evidence>
<dbReference type="InterPro" id="IPR001647">
    <property type="entry name" value="HTH_TetR"/>
</dbReference>
<dbReference type="Proteomes" id="UP000184363">
    <property type="component" value="Unassembled WGS sequence"/>
</dbReference>
<proteinExistence type="predicted"/>